<reference evidence="2" key="1">
    <citation type="submission" date="2020-10" db="EMBL/GenBank/DDBJ databases">
        <authorList>
            <person name="Gilroy R."/>
        </authorList>
    </citation>
    <scope>NUCLEOTIDE SEQUENCE</scope>
    <source>
        <strain evidence="2">ChiSxjej2B14-8506</strain>
    </source>
</reference>
<name>A0A9D1LSS9_9FIRM</name>
<gene>
    <name evidence="2" type="ORF">IAC59_08255</name>
</gene>
<organism evidence="2 3">
    <name type="scientific">Candidatus Fimadaptatus faecigallinarum</name>
    <dbReference type="NCBI Taxonomy" id="2840814"/>
    <lineage>
        <taxon>Bacteria</taxon>
        <taxon>Bacillati</taxon>
        <taxon>Bacillota</taxon>
        <taxon>Clostridia</taxon>
        <taxon>Eubacteriales</taxon>
        <taxon>Candidatus Fimadaptatus</taxon>
    </lineage>
</organism>
<dbReference type="PANTHER" id="PTHR43591:SF24">
    <property type="entry name" value="2-METHOXY-6-POLYPRENYL-1,4-BENZOQUINOL METHYLASE, MITOCHONDRIAL"/>
    <property type="match status" value="1"/>
</dbReference>
<keyword evidence="2" id="KW-0489">Methyltransferase</keyword>
<dbReference type="EMBL" id="DVNK01000051">
    <property type="protein sequence ID" value="HIU47237.1"/>
    <property type="molecule type" value="Genomic_DNA"/>
</dbReference>
<reference evidence="2" key="2">
    <citation type="journal article" date="2021" name="PeerJ">
        <title>Extensive microbial diversity within the chicken gut microbiome revealed by metagenomics and culture.</title>
        <authorList>
            <person name="Gilroy R."/>
            <person name="Ravi A."/>
            <person name="Getino M."/>
            <person name="Pursley I."/>
            <person name="Horton D.L."/>
            <person name="Alikhan N.F."/>
            <person name="Baker D."/>
            <person name="Gharbi K."/>
            <person name="Hall N."/>
            <person name="Watson M."/>
            <person name="Adriaenssens E.M."/>
            <person name="Foster-Nyarko E."/>
            <person name="Jarju S."/>
            <person name="Secka A."/>
            <person name="Antonio M."/>
            <person name="Oren A."/>
            <person name="Chaudhuri R.R."/>
            <person name="La Ragione R."/>
            <person name="Hildebrand F."/>
            <person name="Pallen M.J."/>
        </authorList>
    </citation>
    <scope>NUCLEOTIDE SEQUENCE</scope>
    <source>
        <strain evidence="2">ChiSxjej2B14-8506</strain>
    </source>
</reference>
<dbReference type="InterPro" id="IPR013216">
    <property type="entry name" value="Methyltransf_11"/>
</dbReference>
<comment type="caution">
    <text evidence="2">The sequence shown here is derived from an EMBL/GenBank/DDBJ whole genome shotgun (WGS) entry which is preliminary data.</text>
</comment>
<dbReference type="InterPro" id="IPR029063">
    <property type="entry name" value="SAM-dependent_MTases_sf"/>
</dbReference>
<sequence length="279" mass="30672">MKSIDKDVLATYNSGAERNRLRTGIGLIEFERSRELLREYLPPAPATVYDIGGGYGEYAWWLSSLGYQVHLFDLAQTNIAMSTELSAEYPGCQLKAAEVADARNIDRPSGSADAVLCMGPLYHIAQREERLAALNECARLLRPGGVLCVAAITRYATLLWATTVFGAANRLLEEDAFMQMVETELRTGEHVRPADSAYRGIGRSHFHAPDELKGELSDAGFKDIKLHGVVGCGWLAPNLDALWQDDKARAAIMRAVRLLDGETDVIGLSTHLLAICQKH</sequence>
<dbReference type="GO" id="GO:0008757">
    <property type="term" value="F:S-adenosylmethionine-dependent methyltransferase activity"/>
    <property type="evidence" value="ECO:0007669"/>
    <property type="project" value="InterPro"/>
</dbReference>
<feature type="domain" description="Methyltransferase type 11" evidence="1">
    <location>
        <begin position="50"/>
        <end position="148"/>
    </location>
</feature>
<dbReference type="Pfam" id="PF08241">
    <property type="entry name" value="Methyltransf_11"/>
    <property type="match status" value="1"/>
</dbReference>
<evidence type="ECO:0000313" key="2">
    <source>
        <dbReference type="EMBL" id="HIU47237.1"/>
    </source>
</evidence>
<keyword evidence="2" id="KW-0808">Transferase</keyword>
<dbReference type="Gene3D" id="3.40.50.150">
    <property type="entry name" value="Vaccinia Virus protein VP39"/>
    <property type="match status" value="1"/>
</dbReference>
<dbReference type="PANTHER" id="PTHR43591">
    <property type="entry name" value="METHYLTRANSFERASE"/>
    <property type="match status" value="1"/>
</dbReference>
<dbReference type="GO" id="GO:0032259">
    <property type="term" value="P:methylation"/>
    <property type="evidence" value="ECO:0007669"/>
    <property type="project" value="UniProtKB-KW"/>
</dbReference>
<dbReference type="AlphaFoldDB" id="A0A9D1LSS9"/>
<evidence type="ECO:0000259" key="1">
    <source>
        <dbReference type="Pfam" id="PF08241"/>
    </source>
</evidence>
<evidence type="ECO:0000313" key="3">
    <source>
        <dbReference type="Proteomes" id="UP000824123"/>
    </source>
</evidence>
<proteinExistence type="predicted"/>
<dbReference type="Proteomes" id="UP000824123">
    <property type="component" value="Unassembled WGS sequence"/>
</dbReference>
<dbReference type="CDD" id="cd02440">
    <property type="entry name" value="AdoMet_MTases"/>
    <property type="match status" value="1"/>
</dbReference>
<dbReference type="SUPFAM" id="SSF53335">
    <property type="entry name" value="S-adenosyl-L-methionine-dependent methyltransferases"/>
    <property type="match status" value="1"/>
</dbReference>
<protein>
    <submittedName>
        <fullName evidence="2">Methyltransferase domain-containing protein</fullName>
    </submittedName>
</protein>
<accession>A0A9D1LSS9</accession>